<feature type="compositionally biased region" description="Basic and acidic residues" evidence="1">
    <location>
        <begin position="82"/>
        <end position="94"/>
    </location>
</feature>
<keyword evidence="3" id="KW-1185">Reference proteome</keyword>
<reference evidence="2" key="1">
    <citation type="submission" date="2022-11" db="EMBL/GenBank/DDBJ databases">
        <title>Genome Resource of Sclerotinia nivalis Strain SnTB1, a Plant Pathogen Isolated from American Ginseng.</title>
        <authorList>
            <person name="Fan S."/>
        </authorList>
    </citation>
    <scope>NUCLEOTIDE SEQUENCE</scope>
    <source>
        <strain evidence="2">SnTB1</strain>
    </source>
</reference>
<gene>
    <name evidence="2" type="ORF">OCU04_001983</name>
</gene>
<comment type="caution">
    <text evidence="2">The sequence shown here is derived from an EMBL/GenBank/DDBJ whole genome shotgun (WGS) entry which is preliminary data.</text>
</comment>
<protein>
    <submittedName>
        <fullName evidence="2">Uncharacterized protein</fullName>
    </submittedName>
</protein>
<evidence type="ECO:0000313" key="3">
    <source>
        <dbReference type="Proteomes" id="UP001152300"/>
    </source>
</evidence>
<evidence type="ECO:0000256" key="1">
    <source>
        <dbReference type="SAM" id="MobiDB-lite"/>
    </source>
</evidence>
<organism evidence="2 3">
    <name type="scientific">Sclerotinia nivalis</name>
    <dbReference type="NCBI Taxonomy" id="352851"/>
    <lineage>
        <taxon>Eukaryota</taxon>
        <taxon>Fungi</taxon>
        <taxon>Dikarya</taxon>
        <taxon>Ascomycota</taxon>
        <taxon>Pezizomycotina</taxon>
        <taxon>Leotiomycetes</taxon>
        <taxon>Helotiales</taxon>
        <taxon>Sclerotiniaceae</taxon>
        <taxon>Sclerotinia</taxon>
    </lineage>
</organism>
<proteinExistence type="predicted"/>
<feature type="compositionally biased region" description="Polar residues" evidence="1">
    <location>
        <begin position="100"/>
        <end position="109"/>
    </location>
</feature>
<feature type="compositionally biased region" description="Polar residues" evidence="1">
    <location>
        <begin position="1"/>
        <end position="16"/>
    </location>
</feature>
<dbReference type="OrthoDB" id="3547689at2759"/>
<sequence length="119" mass="12872">MHNPTTASPMSLQGLLSDTALPAASVHTPPPTPKEIINQITEMKLIKRSQDSKPTSDDKHQEASHRPPAYTSFSTFGLEEPEGPKSLDIPREENPALASSPPTAVQQIKNALGIEQPQK</sequence>
<feature type="region of interest" description="Disordered" evidence="1">
    <location>
        <begin position="1"/>
        <end position="119"/>
    </location>
</feature>
<evidence type="ECO:0000313" key="2">
    <source>
        <dbReference type="EMBL" id="KAJ8071664.1"/>
    </source>
</evidence>
<accession>A0A9X0AZV2</accession>
<name>A0A9X0AZV2_9HELO</name>
<dbReference type="EMBL" id="JAPEIS010000001">
    <property type="protein sequence ID" value="KAJ8071664.1"/>
    <property type="molecule type" value="Genomic_DNA"/>
</dbReference>
<feature type="compositionally biased region" description="Basic and acidic residues" evidence="1">
    <location>
        <begin position="44"/>
        <end position="65"/>
    </location>
</feature>
<dbReference type="AlphaFoldDB" id="A0A9X0AZV2"/>
<dbReference type="Proteomes" id="UP001152300">
    <property type="component" value="Unassembled WGS sequence"/>
</dbReference>